<reference evidence="2" key="2">
    <citation type="submission" date="2023-06" db="EMBL/GenBank/DDBJ databases">
        <authorList>
            <consortium name="Lawrence Berkeley National Laboratory"/>
            <person name="Haridas S."/>
            <person name="Hensen N."/>
            <person name="Bonometti L."/>
            <person name="Westerberg I."/>
            <person name="Brannstrom I.O."/>
            <person name="Guillou S."/>
            <person name="Cros-Aarteil S."/>
            <person name="Calhoun S."/>
            <person name="Kuo A."/>
            <person name="Mondo S."/>
            <person name="Pangilinan J."/>
            <person name="Riley R."/>
            <person name="LaButti K."/>
            <person name="Andreopoulos B."/>
            <person name="Lipzen A."/>
            <person name="Chen C."/>
            <person name="Yanf M."/>
            <person name="Daum C."/>
            <person name="Ng V."/>
            <person name="Clum A."/>
            <person name="Steindorff A."/>
            <person name="Ohm R."/>
            <person name="Martin F."/>
            <person name="Silar P."/>
            <person name="Natvig D."/>
            <person name="Lalanne C."/>
            <person name="Gautier V."/>
            <person name="Ament-velasquez S.L."/>
            <person name="Kruys A."/>
            <person name="Hutchinson M.I."/>
            <person name="Powell A.J."/>
            <person name="Barry K."/>
            <person name="Miller A.N."/>
            <person name="Grigoriev I.V."/>
            <person name="Debuchy R."/>
            <person name="Gladieux P."/>
            <person name="Thoren M.H."/>
            <person name="Johannesson H."/>
        </authorList>
    </citation>
    <scope>NUCLEOTIDE SEQUENCE</scope>
    <source>
        <strain evidence="2">CBS 232.78</strain>
    </source>
</reference>
<dbReference type="Proteomes" id="UP001285441">
    <property type="component" value="Unassembled WGS sequence"/>
</dbReference>
<comment type="caution">
    <text evidence="2">The sequence shown here is derived from an EMBL/GenBank/DDBJ whole genome shotgun (WGS) entry which is preliminary data.</text>
</comment>
<reference evidence="2" key="1">
    <citation type="journal article" date="2023" name="Mol. Phylogenet. Evol.">
        <title>Genome-scale phylogeny and comparative genomics of the fungal order Sordariales.</title>
        <authorList>
            <person name="Hensen N."/>
            <person name="Bonometti L."/>
            <person name="Westerberg I."/>
            <person name="Brannstrom I.O."/>
            <person name="Guillou S."/>
            <person name="Cros-Aarteil S."/>
            <person name="Calhoun S."/>
            <person name="Haridas S."/>
            <person name="Kuo A."/>
            <person name="Mondo S."/>
            <person name="Pangilinan J."/>
            <person name="Riley R."/>
            <person name="LaButti K."/>
            <person name="Andreopoulos B."/>
            <person name="Lipzen A."/>
            <person name="Chen C."/>
            <person name="Yan M."/>
            <person name="Daum C."/>
            <person name="Ng V."/>
            <person name="Clum A."/>
            <person name="Steindorff A."/>
            <person name="Ohm R.A."/>
            <person name="Martin F."/>
            <person name="Silar P."/>
            <person name="Natvig D.O."/>
            <person name="Lalanne C."/>
            <person name="Gautier V."/>
            <person name="Ament-Velasquez S.L."/>
            <person name="Kruys A."/>
            <person name="Hutchinson M.I."/>
            <person name="Powell A.J."/>
            <person name="Barry K."/>
            <person name="Miller A.N."/>
            <person name="Grigoriev I.V."/>
            <person name="Debuchy R."/>
            <person name="Gladieux P."/>
            <person name="Hiltunen Thoren M."/>
            <person name="Johannesson H."/>
        </authorList>
    </citation>
    <scope>NUCLEOTIDE SEQUENCE</scope>
    <source>
        <strain evidence="2">CBS 232.78</strain>
    </source>
</reference>
<evidence type="ECO:0000256" key="1">
    <source>
        <dbReference type="SAM" id="SignalP"/>
    </source>
</evidence>
<accession>A0AAE0NQ84</accession>
<protein>
    <recommendedName>
        <fullName evidence="4">Secreted protein</fullName>
    </recommendedName>
</protein>
<name>A0AAE0NQ84_9PEZI</name>
<sequence length="102" mass="11588">MRLRLVLQGLLPFVLWKGRCQVCCGSARQAQPLLPAHSLWLLSCCTWFESHLFPPAGSWVRHICFHVLRFHSAFFQSTSAHFQRWCFVQECGGQGDAVSNGP</sequence>
<evidence type="ECO:0008006" key="4">
    <source>
        <dbReference type="Google" id="ProtNLM"/>
    </source>
</evidence>
<dbReference type="AlphaFoldDB" id="A0AAE0NQ84"/>
<proteinExistence type="predicted"/>
<evidence type="ECO:0000313" key="2">
    <source>
        <dbReference type="EMBL" id="KAK3385698.1"/>
    </source>
</evidence>
<keyword evidence="1" id="KW-0732">Signal</keyword>
<gene>
    <name evidence="2" type="ORF">B0H63DRAFT_186651</name>
</gene>
<organism evidence="2 3">
    <name type="scientific">Podospora didyma</name>
    <dbReference type="NCBI Taxonomy" id="330526"/>
    <lineage>
        <taxon>Eukaryota</taxon>
        <taxon>Fungi</taxon>
        <taxon>Dikarya</taxon>
        <taxon>Ascomycota</taxon>
        <taxon>Pezizomycotina</taxon>
        <taxon>Sordariomycetes</taxon>
        <taxon>Sordariomycetidae</taxon>
        <taxon>Sordariales</taxon>
        <taxon>Podosporaceae</taxon>
        <taxon>Podospora</taxon>
    </lineage>
</organism>
<feature type="chain" id="PRO_5042220164" description="Secreted protein" evidence="1">
    <location>
        <begin position="21"/>
        <end position="102"/>
    </location>
</feature>
<feature type="signal peptide" evidence="1">
    <location>
        <begin position="1"/>
        <end position="20"/>
    </location>
</feature>
<evidence type="ECO:0000313" key="3">
    <source>
        <dbReference type="Proteomes" id="UP001285441"/>
    </source>
</evidence>
<dbReference type="EMBL" id="JAULSW010000004">
    <property type="protein sequence ID" value="KAK3385698.1"/>
    <property type="molecule type" value="Genomic_DNA"/>
</dbReference>
<keyword evidence="3" id="KW-1185">Reference proteome</keyword>